<evidence type="ECO:0000313" key="3">
    <source>
        <dbReference type="Proteomes" id="UP000681343"/>
    </source>
</evidence>
<dbReference type="EMBL" id="AP023415">
    <property type="protein sequence ID" value="BCK78650.1"/>
    <property type="molecule type" value="Genomic_DNA"/>
</dbReference>
<gene>
    <name evidence="2" type="ORF">MM35RIKEN_08420</name>
</gene>
<dbReference type="AlphaFoldDB" id="A0A810PRV0"/>
<reference evidence="2" key="1">
    <citation type="submission" date="2020-09" db="EMBL/GenBank/DDBJ databases">
        <title>New species isolated from human feces.</title>
        <authorList>
            <person name="Kitahara M."/>
            <person name="Shigeno Y."/>
            <person name="Shime M."/>
            <person name="Matsumoto Y."/>
            <person name="Nakamura S."/>
            <person name="Motooka D."/>
            <person name="Fukuoka S."/>
            <person name="Nishikawa H."/>
            <person name="Benno Y."/>
        </authorList>
    </citation>
    <scope>NUCLEOTIDE SEQUENCE</scope>
    <source>
        <strain evidence="2">MM35</strain>
    </source>
</reference>
<dbReference type="PANTHER" id="PTHR34825">
    <property type="entry name" value="CONSERVED PROTEIN, WITH A WEAK D-GALACTARATE DEHYDRATASE/ALTRONATE HYDROLASE DOMAIN"/>
    <property type="match status" value="1"/>
</dbReference>
<dbReference type="InterPro" id="IPR012547">
    <property type="entry name" value="PDDEXK_9"/>
</dbReference>
<organism evidence="2 3">
    <name type="scientific">Vescimonas fastidiosa</name>
    <dbReference type="NCBI Taxonomy" id="2714353"/>
    <lineage>
        <taxon>Bacteria</taxon>
        <taxon>Bacillati</taxon>
        <taxon>Bacillota</taxon>
        <taxon>Clostridia</taxon>
        <taxon>Eubacteriales</taxon>
        <taxon>Oscillospiraceae</taxon>
        <taxon>Vescimonas</taxon>
    </lineage>
</organism>
<dbReference type="PANTHER" id="PTHR34825:SF1">
    <property type="entry name" value="AAA-ATPASE-LIKE DOMAIN-CONTAINING PROTEIN"/>
    <property type="match status" value="1"/>
</dbReference>
<dbReference type="SUPFAM" id="SSF52540">
    <property type="entry name" value="P-loop containing nucleoside triphosphate hydrolases"/>
    <property type="match status" value="1"/>
</dbReference>
<evidence type="ECO:0000313" key="2">
    <source>
        <dbReference type="EMBL" id="BCK78650.1"/>
    </source>
</evidence>
<proteinExistence type="predicted"/>
<name>A0A810PRV0_9FIRM</name>
<evidence type="ECO:0000259" key="1">
    <source>
        <dbReference type="Pfam" id="PF09820"/>
    </source>
</evidence>
<dbReference type="Pfam" id="PF08011">
    <property type="entry name" value="PDDEXK_9"/>
    <property type="match status" value="1"/>
</dbReference>
<dbReference type="InterPro" id="IPR018631">
    <property type="entry name" value="AAA-ATPase-like_dom"/>
</dbReference>
<protein>
    <recommendedName>
        <fullName evidence="1">AAA-ATPase-like domain-containing protein</fullName>
    </recommendedName>
</protein>
<accession>A0A810PRV0</accession>
<dbReference type="KEGG" id="vfa:MM35RIKEN_08420"/>
<keyword evidence="3" id="KW-1185">Reference proteome</keyword>
<feature type="domain" description="AAA-ATPase-like" evidence="1">
    <location>
        <begin position="69"/>
        <end position="293"/>
    </location>
</feature>
<dbReference type="InterPro" id="IPR027417">
    <property type="entry name" value="P-loop_NTPase"/>
</dbReference>
<dbReference type="Pfam" id="PF09820">
    <property type="entry name" value="AAA-ATPase_like"/>
    <property type="match status" value="1"/>
</dbReference>
<dbReference type="Proteomes" id="UP000681343">
    <property type="component" value="Chromosome"/>
</dbReference>
<sequence length="625" mass="72087">MSYMDVKTAADRWELTERRITTLCRDGRIAGAKKEGGLWLIPDDAEKPADGRRNKSSRAMKTTAKLPLPIGVSDFKELVSGYYYVDKTLMLKEFIDSKPKVSLFTRPRRFGKTLAMDMLKTFFEVSDTDTSKYFKNKKIWSCGEEYRREQGKYPVIFVTFKDIKFATWEQTYTAIREIIANEYLRHDVLLTSDKCNDFEKDYFRKVVDGTITEVSMARAFLELSHMLNKHYGRPAVIIIDEYDTPIQQGYTEGYYEQITGFMRNLLSGAFKDNSNLSYGFLTGILRVAKESIFSGLNNLKVNSILEDRYSEYFGFTKDEIRDIMEYYGRTDKYEEICEWYDGYRFGDTDIFNPWSVLNYMDENCSAKAYWQSTGDNSIIRQIVAEADDETADNLRKLMQGQMVSSYVDTSVIYPEIRNNPTTIYSFLLSAGYLKVVKKDELHDGNAICDIAIPNKEIFYVYEKEILSALTNVISQSTAIAIQQAIIKQDVPKLQDNLQKLLLNSISSFDYAHENFYHGLILGICAIMNNLYRVDSNRESGHGRYDIQLRPYDKKMPGIIIELKVLKDGVAESRIDSELEASAKEALAQIERQQYVTAMKQQGITHFFKVGVSFYKKHVKLLSDTE</sequence>